<dbReference type="Gene3D" id="2.60.40.10">
    <property type="entry name" value="Immunoglobulins"/>
    <property type="match status" value="1"/>
</dbReference>
<feature type="region of interest" description="Disordered" evidence="1">
    <location>
        <begin position="108"/>
        <end position="236"/>
    </location>
</feature>
<dbReference type="FunFam" id="2.60.40.10:FF:000437">
    <property type="entry name" value="Beat-IIIc, isoform A"/>
    <property type="match status" value="1"/>
</dbReference>
<sequence length="263" mass="29925">MDPRQNITAGLRLTEIFIPKHIDLKEKAQLSCKFEITQGKLYSVKWYKDENEFFRYMPDSSPEIHTFPVDGVHLDISRSNKTTVTLYNLSFNSSGNYRCEVSKEGPNFETVVRNGDMRVMGNPRQPEATRGNPRQPKATRGNPRQSEATRGNLRQPEAIRGNPRQSEATRGNPRQPEAIRGNPRQPEATRGNPRQPEATQGNPRQPEAIRGNPRQPEAIRGNPRQSEAAQGNPRHSEALVQISTLLVWSYSRVQKKCTRRMTE</sequence>
<proteinExistence type="predicted"/>
<dbReference type="PANTHER" id="PTHR21261:SF15">
    <property type="entry name" value="BEATEN PATH IIIA, ISOFORM D-RELATED"/>
    <property type="match status" value="1"/>
</dbReference>
<evidence type="ECO:0000259" key="2">
    <source>
        <dbReference type="PROSITE" id="PS50835"/>
    </source>
</evidence>
<dbReference type="InterPro" id="IPR013151">
    <property type="entry name" value="Immunoglobulin_dom"/>
</dbReference>
<name>A0AAN9TID2_9HEMI</name>
<dbReference type="PROSITE" id="PS50835">
    <property type="entry name" value="IG_LIKE"/>
    <property type="match status" value="1"/>
</dbReference>
<dbReference type="InterPro" id="IPR007110">
    <property type="entry name" value="Ig-like_dom"/>
</dbReference>
<dbReference type="InterPro" id="IPR036179">
    <property type="entry name" value="Ig-like_dom_sf"/>
</dbReference>
<protein>
    <recommendedName>
        <fullName evidence="2">Ig-like domain-containing protein</fullName>
    </recommendedName>
</protein>
<dbReference type="EMBL" id="JBBCAQ010000027">
    <property type="protein sequence ID" value="KAK7586231.1"/>
    <property type="molecule type" value="Genomic_DNA"/>
</dbReference>
<dbReference type="InterPro" id="IPR013783">
    <property type="entry name" value="Ig-like_fold"/>
</dbReference>
<feature type="domain" description="Ig-like" evidence="2">
    <location>
        <begin position="3"/>
        <end position="113"/>
    </location>
</feature>
<evidence type="ECO:0000313" key="4">
    <source>
        <dbReference type="Proteomes" id="UP001367676"/>
    </source>
</evidence>
<reference evidence="3 4" key="1">
    <citation type="submission" date="2024-03" db="EMBL/GenBank/DDBJ databases">
        <title>Adaptation during the transition from Ophiocordyceps entomopathogen to insect associate is accompanied by gene loss and intensified selection.</title>
        <authorList>
            <person name="Ward C.M."/>
            <person name="Onetto C.A."/>
            <person name="Borneman A.R."/>
        </authorList>
    </citation>
    <scope>NUCLEOTIDE SEQUENCE [LARGE SCALE GENOMIC DNA]</scope>
    <source>
        <strain evidence="3">AWRI1</strain>
        <tissue evidence="3">Single Adult Female</tissue>
    </source>
</reference>
<dbReference type="AlphaFoldDB" id="A0AAN9TID2"/>
<comment type="caution">
    <text evidence="3">The sequence shown here is derived from an EMBL/GenBank/DDBJ whole genome shotgun (WGS) entry which is preliminary data.</text>
</comment>
<gene>
    <name evidence="3" type="ORF">V9T40_004107</name>
</gene>
<keyword evidence="4" id="KW-1185">Reference proteome</keyword>
<dbReference type="Pfam" id="PF00047">
    <property type="entry name" value="ig"/>
    <property type="match status" value="1"/>
</dbReference>
<accession>A0AAN9TID2</accession>
<evidence type="ECO:0000313" key="3">
    <source>
        <dbReference type="EMBL" id="KAK7586231.1"/>
    </source>
</evidence>
<dbReference type="PANTHER" id="PTHR21261">
    <property type="entry name" value="BEAT PROTEIN"/>
    <property type="match status" value="1"/>
</dbReference>
<dbReference type="SUPFAM" id="SSF48726">
    <property type="entry name" value="Immunoglobulin"/>
    <property type="match status" value="1"/>
</dbReference>
<dbReference type="Proteomes" id="UP001367676">
    <property type="component" value="Unassembled WGS sequence"/>
</dbReference>
<organism evidence="3 4">
    <name type="scientific">Parthenolecanium corni</name>
    <dbReference type="NCBI Taxonomy" id="536013"/>
    <lineage>
        <taxon>Eukaryota</taxon>
        <taxon>Metazoa</taxon>
        <taxon>Ecdysozoa</taxon>
        <taxon>Arthropoda</taxon>
        <taxon>Hexapoda</taxon>
        <taxon>Insecta</taxon>
        <taxon>Pterygota</taxon>
        <taxon>Neoptera</taxon>
        <taxon>Paraneoptera</taxon>
        <taxon>Hemiptera</taxon>
        <taxon>Sternorrhyncha</taxon>
        <taxon>Coccoidea</taxon>
        <taxon>Coccidae</taxon>
        <taxon>Parthenolecanium</taxon>
    </lineage>
</organism>
<evidence type="ECO:0000256" key="1">
    <source>
        <dbReference type="SAM" id="MobiDB-lite"/>
    </source>
</evidence>